<comment type="subunit">
    <text evidence="1">Monomer.</text>
</comment>
<organism evidence="6 7">
    <name type="scientific">Larsenimonas rhizosphaerae</name>
    <dbReference type="NCBI Taxonomy" id="2944682"/>
    <lineage>
        <taxon>Bacteria</taxon>
        <taxon>Pseudomonadati</taxon>
        <taxon>Pseudomonadota</taxon>
        <taxon>Gammaproteobacteria</taxon>
        <taxon>Oceanospirillales</taxon>
        <taxon>Halomonadaceae</taxon>
        <taxon>Larsenimonas</taxon>
    </lineage>
</organism>
<evidence type="ECO:0000256" key="4">
    <source>
        <dbReference type="ARBA" id="ARBA00022927"/>
    </source>
</evidence>
<dbReference type="GO" id="GO:0015031">
    <property type="term" value="P:protein transport"/>
    <property type="evidence" value="ECO:0007669"/>
    <property type="project" value="UniProtKB-KW"/>
</dbReference>
<keyword evidence="2" id="KW-0813">Transport</keyword>
<gene>
    <name evidence="6" type="ORF">OQ287_11870</name>
</gene>
<name>A0AA41ZPP3_9GAMM</name>
<keyword evidence="3 5" id="KW-0732">Signal</keyword>
<feature type="chain" id="PRO_5041364725" evidence="5">
    <location>
        <begin position="30"/>
        <end position="191"/>
    </location>
</feature>
<evidence type="ECO:0000256" key="1">
    <source>
        <dbReference type="ARBA" id="ARBA00011245"/>
    </source>
</evidence>
<protein>
    <submittedName>
        <fullName evidence="6">Outer membrane lipoprotein carrier protein LolA</fullName>
    </submittedName>
</protein>
<dbReference type="SUPFAM" id="SSF89392">
    <property type="entry name" value="Prokaryotic lipoproteins and lipoprotein localization factors"/>
    <property type="match status" value="1"/>
</dbReference>
<accession>A0AA41ZPP3</accession>
<reference evidence="6" key="1">
    <citation type="submission" date="2022-11" db="EMBL/GenBank/DDBJ databases">
        <title>Larsenimonas rhizosphaerae sp. nov., isolated from a tidal mudflat.</title>
        <authorList>
            <person name="Lee S.D."/>
            <person name="Kim I.S."/>
        </authorList>
    </citation>
    <scope>NUCLEOTIDE SEQUENCE</scope>
    <source>
        <strain evidence="6">GH2-1</strain>
    </source>
</reference>
<dbReference type="Gene3D" id="2.50.20.10">
    <property type="entry name" value="Lipoprotein localisation LolA/LolB/LppX"/>
    <property type="match status" value="1"/>
</dbReference>
<dbReference type="EMBL" id="JAPIVE010000003">
    <property type="protein sequence ID" value="MCX2524940.1"/>
    <property type="molecule type" value="Genomic_DNA"/>
</dbReference>
<dbReference type="InterPro" id="IPR029046">
    <property type="entry name" value="LolA/LolB/LppX"/>
</dbReference>
<dbReference type="RefSeq" id="WP_265896566.1">
    <property type="nucleotide sequence ID" value="NZ_JAPIVE010000003.1"/>
</dbReference>
<dbReference type="AlphaFoldDB" id="A0AA41ZPP3"/>
<evidence type="ECO:0000313" key="7">
    <source>
        <dbReference type="Proteomes" id="UP001165678"/>
    </source>
</evidence>
<evidence type="ECO:0000256" key="5">
    <source>
        <dbReference type="SAM" id="SignalP"/>
    </source>
</evidence>
<feature type="signal peptide" evidence="5">
    <location>
        <begin position="1"/>
        <end position="29"/>
    </location>
</feature>
<dbReference type="InterPro" id="IPR004564">
    <property type="entry name" value="OM_lipoprot_carrier_LolA-like"/>
</dbReference>
<evidence type="ECO:0000313" key="6">
    <source>
        <dbReference type="EMBL" id="MCX2524940.1"/>
    </source>
</evidence>
<comment type="caution">
    <text evidence="6">The sequence shown here is derived from an EMBL/GenBank/DDBJ whole genome shotgun (WGS) entry which is preliminary data.</text>
</comment>
<evidence type="ECO:0000256" key="3">
    <source>
        <dbReference type="ARBA" id="ARBA00022729"/>
    </source>
</evidence>
<evidence type="ECO:0000256" key="2">
    <source>
        <dbReference type="ARBA" id="ARBA00022448"/>
    </source>
</evidence>
<dbReference type="Pfam" id="PF19574">
    <property type="entry name" value="LolA_3"/>
    <property type="match status" value="1"/>
</dbReference>
<dbReference type="Proteomes" id="UP001165678">
    <property type="component" value="Unassembled WGS sequence"/>
</dbReference>
<proteinExistence type="predicted"/>
<keyword evidence="7" id="KW-1185">Reference proteome</keyword>
<keyword evidence="6" id="KW-0449">Lipoprotein</keyword>
<dbReference type="CDD" id="cd16325">
    <property type="entry name" value="LolA"/>
    <property type="match status" value="1"/>
</dbReference>
<sequence length="191" mass="21257">MNHFFRLLPLLAASGLLLGTLGLSATAQADPVSMSAIEQQLSRQAHVEGTFVQKRWLHDMQTTLTSHGHYEFDRGEQVRWTLTSPVQETMTLDDTGMTRNGKPVKDDPGGVARLIMQLLDGDLGALQERFTIALSGTTGHWQARLTPRSDSMKRYLERIDLAGGDQLDTLAMHLANEDRLDIRLDQTQSDS</sequence>
<keyword evidence="4" id="KW-0653">Protein transport</keyword>